<dbReference type="AlphaFoldDB" id="A0A8H8A1L5"/>
<dbReference type="GO" id="GO:0000408">
    <property type="term" value="C:EKC/KEOPS complex"/>
    <property type="evidence" value="ECO:0007669"/>
    <property type="project" value="TreeGrafter"/>
</dbReference>
<dbReference type="GO" id="GO:0005829">
    <property type="term" value="C:cytosol"/>
    <property type="evidence" value="ECO:0007669"/>
    <property type="project" value="TreeGrafter"/>
</dbReference>
<evidence type="ECO:0000256" key="1">
    <source>
        <dbReference type="ARBA" id="ARBA00010630"/>
    </source>
</evidence>
<comment type="caution">
    <text evidence="11">The sequence shown here is derived from an EMBL/GenBank/DDBJ whole genome shotgun (WGS) entry which is preliminary data.</text>
</comment>
<dbReference type="EMBL" id="JAEFCI010000566">
    <property type="protein sequence ID" value="KAG5463453.1"/>
    <property type="molecule type" value="Genomic_DNA"/>
</dbReference>
<dbReference type="InterPro" id="IPR008266">
    <property type="entry name" value="Tyr_kinase_AS"/>
</dbReference>
<dbReference type="InterPro" id="IPR000719">
    <property type="entry name" value="Prot_kinase_dom"/>
</dbReference>
<keyword evidence="12" id="KW-1185">Reference proteome</keyword>
<accession>A0A8H8A1L5</accession>
<evidence type="ECO:0000256" key="6">
    <source>
        <dbReference type="ARBA" id="ARBA00022777"/>
    </source>
</evidence>
<feature type="domain" description="Protein kinase" evidence="10">
    <location>
        <begin position="1"/>
        <end position="152"/>
    </location>
</feature>
<evidence type="ECO:0000256" key="9">
    <source>
        <dbReference type="ARBA" id="ARBA00048679"/>
    </source>
</evidence>
<dbReference type="Pfam" id="PF01636">
    <property type="entry name" value="APH"/>
    <property type="match status" value="1"/>
</dbReference>
<gene>
    <name evidence="11" type="ORF">BJ554DRAFT_7360</name>
</gene>
<organism evidence="11 12">
    <name type="scientific">Olpidium bornovanus</name>
    <dbReference type="NCBI Taxonomy" id="278681"/>
    <lineage>
        <taxon>Eukaryota</taxon>
        <taxon>Fungi</taxon>
        <taxon>Fungi incertae sedis</taxon>
        <taxon>Olpidiomycota</taxon>
        <taxon>Olpidiomycotina</taxon>
        <taxon>Olpidiomycetes</taxon>
        <taxon>Olpidiales</taxon>
        <taxon>Olpidiaceae</taxon>
        <taxon>Olpidium</taxon>
    </lineage>
</organism>
<dbReference type="Proteomes" id="UP000673691">
    <property type="component" value="Unassembled WGS sequence"/>
</dbReference>
<dbReference type="PANTHER" id="PTHR12209:SF0">
    <property type="entry name" value="EKC_KEOPS COMPLEX SUBUNIT TP53RK"/>
    <property type="match status" value="1"/>
</dbReference>
<evidence type="ECO:0000256" key="8">
    <source>
        <dbReference type="ARBA" id="ARBA00047899"/>
    </source>
</evidence>
<dbReference type="SUPFAM" id="SSF56112">
    <property type="entry name" value="Protein kinase-like (PK-like)"/>
    <property type="match status" value="1"/>
</dbReference>
<comment type="catalytic activity">
    <reaction evidence="9">
        <text>L-seryl-[protein] + ATP = O-phospho-L-seryl-[protein] + ADP + H(+)</text>
        <dbReference type="Rhea" id="RHEA:17989"/>
        <dbReference type="Rhea" id="RHEA-COMP:9863"/>
        <dbReference type="Rhea" id="RHEA-COMP:11604"/>
        <dbReference type="ChEBI" id="CHEBI:15378"/>
        <dbReference type="ChEBI" id="CHEBI:29999"/>
        <dbReference type="ChEBI" id="CHEBI:30616"/>
        <dbReference type="ChEBI" id="CHEBI:83421"/>
        <dbReference type="ChEBI" id="CHEBI:456216"/>
        <dbReference type="EC" id="2.7.11.1"/>
    </reaction>
</comment>
<dbReference type="GO" id="GO:0070525">
    <property type="term" value="P:tRNA threonylcarbamoyladenosine metabolic process"/>
    <property type="evidence" value="ECO:0007669"/>
    <property type="project" value="TreeGrafter"/>
</dbReference>
<dbReference type="OrthoDB" id="3399at2759"/>
<dbReference type="GO" id="GO:0008033">
    <property type="term" value="P:tRNA processing"/>
    <property type="evidence" value="ECO:0007669"/>
    <property type="project" value="UniProtKB-KW"/>
</dbReference>
<evidence type="ECO:0000313" key="11">
    <source>
        <dbReference type="EMBL" id="KAG5463453.1"/>
    </source>
</evidence>
<proteinExistence type="inferred from homology"/>
<dbReference type="PROSITE" id="PS00109">
    <property type="entry name" value="PROTEIN_KINASE_TYR"/>
    <property type="match status" value="1"/>
</dbReference>
<dbReference type="PANTHER" id="PTHR12209">
    <property type="entry name" value="NON-SPECIFIC SERINE/THREONINE PROTEIN KINASE"/>
    <property type="match status" value="1"/>
</dbReference>
<keyword evidence="4" id="KW-0819">tRNA processing</keyword>
<sequence length="152" mass="16788">MDLAEKVGFSLANTHAVHVIHGDLTTSNMMLRRDSGALVLIDFGLSYIQDMVEDKAVDLYVLERACSSTHPQSSALVRSRSALYLAFVRLLSHRDFRRLTSWSLSFGGSVRLRGRKRTMVGLGRGFGCICEGSVLCGGFPENLEEDLDDICC</sequence>
<evidence type="ECO:0000256" key="2">
    <source>
        <dbReference type="ARBA" id="ARBA00012513"/>
    </source>
</evidence>
<dbReference type="InterPro" id="IPR002575">
    <property type="entry name" value="Aminoglycoside_PTrfase"/>
</dbReference>
<evidence type="ECO:0000256" key="5">
    <source>
        <dbReference type="ARBA" id="ARBA00022741"/>
    </source>
</evidence>
<evidence type="ECO:0000256" key="7">
    <source>
        <dbReference type="ARBA" id="ARBA00022840"/>
    </source>
</evidence>
<dbReference type="EC" id="2.7.11.1" evidence="2"/>
<dbReference type="GO" id="GO:0005524">
    <property type="term" value="F:ATP binding"/>
    <property type="evidence" value="ECO:0007669"/>
    <property type="project" value="UniProtKB-KW"/>
</dbReference>
<dbReference type="InterPro" id="IPR011009">
    <property type="entry name" value="Kinase-like_dom_sf"/>
</dbReference>
<dbReference type="GO" id="GO:0005634">
    <property type="term" value="C:nucleus"/>
    <property type="evidence" value="ECO:0007669"/>
    <property type="project" value="TreeGrafter"/>
</dbReference>
<dbReference type="PROSITE" id="PS50011">
    <property type="entry name" value="PROTEIN_KINASE_DOM"/>
    <property type="match status" value="1"/>
</dbReference>
<keyword evidence="3" id="KW-0808">Transferase</keyword>
<reference evidence="11 12" key="1">
    <citation type="journal article" name="Sci. Rep.">
        <title>Genome-scale phylogenetic analyses confirm Olpidium as the closest living zoosporic fungus to the non-flagellated, terrestrial fungi.</title>
        <authorList>
            <person name="Chang Y."/>
            <person name="Rochon D."/>
            <person name="Sekimoto S."/>
            <person name="Wang Y."/>
            <person name="Chovatia M."/>
            <person name="Sandor L."/>
            <person name="Salamov A."/>
            <person name="Grigoriev I.V."/>
            <person name="Stajich J.E."/>
            <person name="Spatafora J.W."/>
        </authorList>
    </citation>
    <scope>NUCLEOTIDE SEQUENCE [LARGE SCALE GENOMIC DNA]</scope>
    <source>
        <strain evidence="11">S191</strain>
    </source>
</reference>
<keyword evidence="7" id="KW-0067">ATP-binding</keyword>
<comment type="catalytic activity">
    <reaction evidence="8">
        <text>L-threonyl-[protein] + ATP = O-phospho-L-threonyl-[protein] + ADP + H(+)</text>
        <dbReference type="Rhea" id="RHEA:46608"/>
        <dbReference type="Rhea" id="RHEA-COMP:11060"/>
        <dbReference type="Rhea" id="RHEA-COMP:11605"/>
        <dbReference type="ChEBI" id="CHEBI:15378"/>
        <dbReference type="ChEBI" id="CHEBI:30013"/>
        <dbReference type="ChEBI" id="CHEBI:30616"/>
        <dbReference type="ChEBI" id="CHEBI:61977"/>
        <dbReference type="ChEBI" id="CHEBI:456216"/>
        <dbReference type="EC" id="2.7.11.1"/>
    </reaction>
</comment>
<evidence type="ECO:0000259" key="10">
    <source>
        <dbReference type="PROSITE" id="PS50011"/>
    </source>
</evidence>
<evidence type="ECO:0000256" key="4">
    <source>
        <dbReference type="ARBA" id="ARBA00022694"/>
    </source>
</evidence>
<comment type="similarity">
    <text evidence="1">Belongs to the protein kinase superfamily. BUD32 family.</text>
</comment>
<dbReference type="Gene3D" id="1.10.510.10">
    <property type="entry name" value="Transferase(Phosphotransferase) domain 1"/>
    <property type="match status" value="1"/>
</dbReference>
<evidence type="ECO:0000256" key="3">
    <source>
        <dbReference type="ARBA" id="ARBA00022679"/>
    </source>
</evidence>
<dbReference type="GO" id="GO:0004674">
    <property type="term" value="F:protein serine/threonine kinase activity"/>
    <property type="evidence" value="ECO:0007669"/>
    <property type="project" value="UniProtKB-EC"/>
</dbReference>
<name>A0A8H8A1L5_9FUNG</name>
<keyword evidence="5" id="KW-0547">Nucleotide-binding</keyword>
<keyword evidence="6" id="KW-0418">Kinase</keyword>
<evidence type="ECO:0000313" key="12">
    <source>
        <dbReference type="Proteomes" id="UP000673691"/>
    </source>
</evidence>
<protein>
    <recommendedName>
        <fullName evidence="2">non-specific serine/threonine protein kinase</fullName>
        <ecNumber evidence="2">2.7.11.1</ecNumber>
    </recommendedName>
</protein>